<dbReference type="EMBL" id="BMKQ01000001">
    <property type="protein sequence ID" value="GGF47622.1"/>
    <property type="molecule type" value="Genomic_DNA"/>
</dbReference>
<evidence type="ECO:0000313" key="2">
    <source>
        <dbReference type="EMBL" id="GGF47622.1"/>
    </source>
</evidence>
<name>A0A917BLX1_9ACTN</name>
<accession>A0A917BLX1</accession>
<keyword evidence="3" id="KW-1185">Reference proteome</keyword>
<sequence length="58" mass="6029">MSEDEKTGSDDAAQPGISDDQLPDDVRPDDDNPLAHGPTDEDDEDEGMSLGEDGPGAS</sequence>
<evidence type="ECO:0000256" key="1">
    <source>
        <dbReference type="SAM" id="MobiDB-lite"/>
    </source>
</evidence>
<evidence type="ECO:0000313" key="3">
    <source>
        <dbReference type="Proteomes" id="UP000649179"/>
    </source>
</evidence>
<dbReference type="Proteomes" id="UP000649179">
    <property type="component" value="Unassembled WGS sequence"/>
</dbReference>
<dbReference type="AlphaFoldDB" id="A0A917BLX1"/>
<proteinExistence type="predicted"/>
<reference evidence="2" key="1">
    <citation type="journal article" date="2014" name="Int. J. Syst. Evol. Microbiol.">
        <title>Complete genome sequence of Corynebacterium casei LMG S-19264T (=DSM 44701T), isolated from a smear-ripened cheese.</title>
        <authorList>
            <consortium name="US DOE Joint Genome Institute (JGI-PGF)"/>
            <person name="Walter F."/>
            <person name="Albersmeier A."/>
            <person name="Kalinowski J."/>
            <person name="Ruckert C."/>
        </authorList>
    </citation>
    <scope>NUCLEOTIDE SEQUENCE</scope>
    <source>
        <strain evidence="2">CGMCC 1.16067</strain>
    </source>
</reference>
<gene>
    <name evidence="2" type="ORF">GCM10011519_22080</name>
</gene>
<protein>
    <submittedName>
        <fullName evidence="2">Uncharacterized protein</fullName>
    </submittedName>
</protein>
<comment type="caution">
    <text evidence="2">The sequence shown here is derived from an EMBL/GenBank/DDBJ whole genome shotgun (WGS) entry which is preliminary data.</text>
</comment>
<dbReference type="RefSeq" id="WP_188779812.1">
    <property type="nucleotide sequence ID" value="NZ_BMKQ01000001.1"/>
</dbReference>
<organism evidence="2 3">
    <name type="scientific">Marmoricola endophyticus</name>
    <dbReference type="NCBI Taxonomy" id="2040280"/>
    <lineage>
        <taxon>Bacteria</taxon>
        <taxon>Bacillati</taxon>
        <taxon>Actinomycetota</taxon>
        <taxon>Actinomycetes</taxon>
        <taxon>Propionibacteriales</taxon>
        <taxon>Nocardioidaceae</taxon>
        <taxon>Marmoricola</taxon>
    </lineage>
</organism>
<feature type="region of interest" description="Disordered" evidence="1">
    <location>
        <begin position="1"/>
        <end position="58"/>
    </location>
</feature>
<reference evidence="2" key="2">
    <citation type="submission" date="2020-09" db="EMBL/GenBank/DDBJ databases">
        <authorList>
            <person name="Sun Q."/>
            <person name="Zhou Y."/>
        </authorList>
    </citation>
    <scope>NUCLEOTIDE SEQUENCE</scope>
    <source>
        <strain evidence="2">CGMCC 1.16067</strain>
    </source>
</reference>